<proteinExistence type="predicted"/>
<accession>A0A5D2G668</accession>
<name>A0A5D2G668_GOSDA</name>
<dbReference type="PANTHER" id="PTHR48475">
    <property type="entry name" value="RIBONUCLEASE H"/>
    <property type="match status" value="1"/>
</dbReference>
<dbReference type="AlphaFoldDB" id="A0A5D2G668"/>
<protein>
    <submittedName>
        <fullName evidence="1">Uncharacterized protein</fullName>
    </submittedName>
</protein>
<dbReference type="EMBL" id="CM017693">
    <property type="protein sequence ID" value="TYH13657.1"/>
    <property type="molecule type" value="Genomic_DNA"/>
</dbReference>
<keyword evidence="2" id="KW-1185">Reference proteome</keyword>
<dbReference type="PANTHER" id="PTHR48475:SF2">
    <property type="entry name" value="RIBONUCLEASE H"/>
    <property type="match status" value="1"/>
</dbReference>
<gene>
    <name evidence="1" type="ORF">ES288_A06G156400v1</name>
</gene>
<dbReference type="Proteomes" id="UP000323506">
    <property type="component" value="Chromosome A06"/>
</dbReference>
<organism evidence="1 2">
    <name type="scientific">Gossypium darwinii</name>
    <name type="common">Darwin's cotton</name>
    <name type="synonym">Gossypium barbadense var. darwinii</name>
    <dbReference type="NCBI Taxonomy" id="34276"/>
    <lineage>
        <taxon>Eukaryota</taxon>
        <taxon>Viridiplantae</taxon>
        <taxon>Streptophyta</taxon>
        <taxon>Embryophyta</taxon>
        <taxon>Tracheophyta</taxon>
        <taxon>Spermatophyta</taxon>
        <taxon>Magnoliopsida</taxon>
        <taxon>eudicotyledons</taxon>
        <taxon>Gunneridae</taxon>
        <taxon>Pentapetalae</taxon>
        <taxon>rosids</taxon>
        <taxon>malvids</taxon>
        <taxon>Malvales</taxon>
        <taxon>Malvaceae</taxon>
        <taxon>Malvoideae</taxon>
        <taxon>Gossypium</taxon>
    </lineage>
</organism>
<sequence length="86" mass="9949">MKNKVEARKLRPYFQSHPVTILKNQPIIDILCRVDTSRRMIKWGIELVEFGIEYAPRTTIKAQILADLMVECSFNRSSDPISNSLI</sequence>
<reference evidence="1 2" key="1">
    <citation type="submission" date="2019-06" db="EMBL/GenBank/DDBJ databases">
        <title>WGS assembly of Gossypium darwinii.</title>
        <authorList>
            <person name="Chen Z.J."/>
            <person name="Sreedasyam A."/>
            <person name="Ando A."/>
            <person name="Song Q."/>
            <person name="De L."/>
            <person name="Hulse-Kemp A."/>
            <person name="Ding M."/>
            <person name="Ye W."/>
            <person name="Kirkbride R."/>
            <person name="Jenkins J."/>
            <person name="Plott C."/>
            <person name="Lovell J."/>
            <person name="Lin Y.-M."/>
            <person name="Vaughn R."/>
            <person name="Liu B."/>
            <person name="Li W."/>
            <person name="Simpson S."/>
            <person name="Scheffler B."/>
            <person name="Saski C."/>
            <person name="Grover C."/>
            <person name="Hu G."/>
            <person name="Conover J."/>
            <person name="Carlson J."/>
            <person name="Shu S."/>
            <person name="Boston L."/>
            <person name="Williams M."/>
            <person name="Peterson D."/>
            <person name="Mcgee K."/>
            <person name="Jones D."/>
            <person name="Wendel J."/>
            <person name="Stelly D."/>
            <person name="Grimwood J."/>
            <person name="Schmutz J."/>
        </authorList>
    </citation>
    <scope>NUCLEOTIDE SEQUENCE [LARGE SCALE GENOMIC DNA]</scope>
    <source>
        <strain evidence="1">1808015.09</strain>
    </source>
</reference>
<evidence type="ECO:0000313" key="2">
    <source>
        <dbReference type="Proteomes" id="UP000323506"/>
    </source>
</evidence>
<evidence type="ECO:0000313" key="1">
    <source>
        <dbReference type="EMBL" id="TYH13657.1"/>
    </source>
</evidence>